<dbReference type="InterPro" id="IPR001680">
    <property type="entry name" value="WD40_rpt"/>
</dbReference>
<evidence type="ECO:0000313" key="3">
    <source>
        <dbReference type="Proteomes" id="UP001145021"/>
    </source>
</evidence>
<dbReference type="AlphaFoldDB" id="A0A9W8CIH0"/>
<dbReference type="SMART" id="SM00320">
    <property type="entry name" value="WD40"/>
    <property type="match status" value="4"/>
</dbReference>
<proteinExistence type="inferred from homology"/>
<dbReference type="GO" id="GO:0016567">
    <property type="term" value="P:protein ubiquitination"/>
    <property type="evidence" value="ECO:0007669"/>
    <property type="project" value="TreeGrafter"/>
</dbReference>
<keyword evidence="3" id="KW-1185">Reference proteome</keyword>
<protein>
    <submittedName>
        <fullName evidence="2">Uncharacterized protein</fullName>
    </submittedName>
</protein>
<dbReference type="PANTHER" id="PTHR14205:SF15">
    <property type="entry name" value="EARP AND GARP COMPLEX-INTERACTING PROTEIN 1"/>
    <property type="match status" value="1"/>
</dbReference>
<dbReference type="InterPro" id="IPR040323">
    <property type="entry name" value="EIPR1"/>
</dbReference>
<evidence type="ECO:0000256" key="1">
    <source>
        <dbReference type="ARBA" id="ARBA00005672"/>
    </source>
</evidence>
<dbReference type="Gene3D" id="2.130.10.10">
    <property type="entry name" value="YVTN repeat-like/Quinoprotein amine dehydrogenase"/>
    <property type="match status" value="2"/>
</dbReference>
<dbReference type="Proteomes" id="UP001145021">
    <property type="component" value="Unassembled WGS sequence"/>
</dbReference>
<comment type="similarity">
    <text evidence="1">Belongs to the WD repeat EIPR1 family.</text>
</comment>
<reference evidence="2" key="1">
    <citation type="submission" date="2022-07" db="EMBL/GenBank/DDBJ databases">
        <title>Phylogenomic reconstructions and comparative analyses of Kickxellomycotina fungi.</title>
        <authorList>
            <person name="Reynolds N.K."/>
            <person name="Stajich J.E."/>
            <person name="Barry K."/>
            <person name="Grigoriev I.V."/>
            <person name="Crous P."/>
            <person name="Smith M.E."/>
        </authorList>
    </citation>
    <scope>NUCLEOTIDE SEQUENCE</scope>
    <source>
        <strain evidence="2">NBRC 105413</strain>
    </source>
</reference>
<evidence type="ECO:0000313" key="2">
    <source>
        <dbReference type="EMBL" id="KAJ1644557.1"/>
    </source>
</evidence>
<dbReference type="InterPro" id="IPR015943">
    <property type="entry name" value="WD40/YVTN_repeat-like_dom_sf"/>
</dbReference>
<gene>
    <name evidence="2" type="ORF">LPJ64_003778</name>
</gene>
<dbReference type="InterPro" id="IPR036322">
    <property type="entry name" value="WD40_repeat_dom_sf"/>
</dbReference>
<accession>A0A9W8CIH0</accession>
<sequence>MAASFFGHHRASRLSLGSNASGSRRHSLLSTDGNSTLDTTYNFADSWSNHGDKLSRWRQTYVASETGDTDGVQSTSLALPDESRFTTCLAMSEDQPLLAVGSGSYETNMFFVQSLDDQLDVKASFASKFPIYSLAFKANLLMAGTDRNTTVLYHVDRARLLGFASDSGEEGPLVKCVGTYKNKSAKSIDVAAPGNHVPTKRASCVEFAPAFGSSAGGWPPSTVSSSADLFLSCLGGVVNVWDAAASQHALRIEKISNQPLTRATWSPQAPASLVAAGGTDGVISILDLRRRGKAVAWRTASPDTAVYGAWLGSEDIAGGGAINDVAWSPYMPYWLATAGEGGCVSLWDLRYAASDGAAVATLHHPTNHGSVRSLAWSTTHVDLLSTGSSDKSWWLHSLRVDNCEQPLSSSADSANVRRDKRTLRTAVVADKRAADDIGSVVSVRAKGNTFYTLSSCGDLYAHRVTTGALGGASVHRMEGAGFERAESAVYARDVRAAAESVLGLVDKLKEESDRAVAESEASADTQTHPLMKYAECIKSLCDLFKVKARLDHGSWTLPPPSVALALAGSSLADGGSATSAASATTSTTSATQASSSNNNAEAAHVAFLDDLEYYGYGLPPDFPLESTASRQPLVWQALERLNMSNLRIKLANMIALADAADAQGSKSKGSPILGSDGQPLWKSIVDKQKQIVQYVRAEPALFDARLLRSTVKLILPHDCIAGLKLGLGICEAYLANRNASPIPLPETTACTALDGLVHVLLFPTVFDTDTAGGDPGAPSDDPVLSAARKVVTPDVQLVRDRIRECLSACPEVVFEMVRLEIGIQETVLKGGEQAQVAETIVTAMKEHAKTVGRMLECNQAVQIHALYPATTTLSASAVRLYLNSLVPMRAYDEYLVNTQWWRASPVQLEMAGDESHVVGSDFGWLSSYPLARTLNRQTASLVIPRFRRQIDVVRSTIQKEPLSLEPRLYRDTLLKISRINLMMRCDNALTFSSTGSSPPSASSTTGGDKGGFVTTSIASTLLSEAFDEVGHAFLMLLEALTRHTSHRDAYKRAAAEAQPLYESLVLLVDVERGHRPRRRESAAKLSKDIDQLLYDERKAHIASINKYLRRLESYTTSAN</sequence>
<dbReference type="EMBL" id="JANBOH010000157">
    <property type="protein sequence ID" value="KAJ1644557.1"/>
    <property type="molecule type" value="Genomic_DNA"/>
</dbReference>
<dbReference type="SUPFAM" id="SSF50978">
    <property type="entry name" value="WD40 repeat-like"/>
    <property type="match status" value="1"/>
</dbReference>
<comment type="caution">
    <text evidence="2">The sequence shown here is derived from an EMBL/GenBank/DDBJ whole genome shotgun (WGS) entry which is preliminary data.</text>
</comment>
<organism evidence="2 3">
    <name type="scientific">Coemansia asiatica</name>
    <dbReference type="NCBI Taxonomy" id="1052880"/>
    <lineage>
        <taxon>Eukaryota</taxon>
        <taxon>Fungi</taxon>
        <taxon>Fungi incertae sedis</taxon>
        <taxon>Zoopagomycota</taxon>
        <taxon>Kickxellomycotina</taxon>
        <taxon>Kickxellomycetes</taxon>
        <taxon>Kickxellales</taxon>
        <taxon>Kickxellaceae</taxon>
        <taxon>Coemansia</taxon>
    </lineage>
</organism>
<dbReference type="PANTHER" id="PTHR14205">
    <property type="entry name" value="WD-REPEAT PROTEIN"/>
    <property type="match status" value="1"/>
</dbReference>
<name>A0A9W8CIH0_9FUNG</name>